<accession>A0A1I7D2Q0</accession>
<dbReference type="AlphaFoldDB" id="A0A1I7D2Q0"/>
<dbReference type="PANTHER" id="PTHR43477:SF1">
    <property type="entry name" value="DIHYDROANTICAPSIN 7-DEHYDROGENASE"/>
    <property type="match status" value="1"/>
</dbReference>
<dbReference type="Gene3D" id="3.40.50.720">
    <property type="entry name" value="NAD(P)-binding Rossmann-like Domain"/>
    <property type="match status" value="1"/>
</dbReference>
<evidence type="ECO:0000256" key="1">
    <source>
        <dbReference type="ARBA" id="ARBA00006484"/>
    </source>
</evidence>
<gene>
    <name evidence="3" type="ORF">SAMN05192563_1008176</name>
</gene>
<name>A0A1I7D2Q0_9BURK</name>
<evidence type="ECO:0000313" key="4">
    <source>
        <dbReference type="Proteomes" id="UP000198844"/>
    </source>
</evidence>
<dbReference type="PRINTS" id="PR00081">
    <property type="entry name" value="GDHRDH"/>
</dbReference>
<dbReference type="InterPro" id="IPR036291">
    <property type="entry name" value="NAD(P)-bd_dom_sf"/>
</dbReference>
<dbReference type="InterPro" id="IPR002347">
    <property type="entry name" value="SDR_fam"/>
</dbReference>
<dbReference type="SUPFAM" id="SSF51735">
    <property type="entry name" value="NAD(P)-binding Rossmann-fold domains"/>
    <property type="match status" value="1"/>
</dbReference>
<protein>
    <submittedName>
        <fullName evidence="3">NAD(P)-dependent dehydrogenase, short-chain alcohol dehydrogenase family</fullName>
    </submittedName>
</protein>
<keyword evidence="2" id="KW-0560">Oxidoreductase</keyword>
<dbReference type="InterPro" id="IPR051122">
    <property type="entry name" value="SDR_DHRS6-like"/>
</dbReference>
<dbReference type="Pfam" id="PF13561">
    <property type="entry name" value="adh_short_C2"/>
    <property type="match status" value="1"/>
</dbReference>
<organism evidence="3 4">
    <name type="scientific">Paraburkholderia aspalathi</name>
    <dbReference type="NCBI Taxonomy" id="1324617"/>
    <lineage>
        <taxon>Bacteria</taxon>
        <taxon>Pseudomonadati</taxon>
        <taxon>Pseudomonadota</taxon>
        <taxon>Betaproteobacteria</taxon>
        <taxon>Burkholderiales</taxon>
        <taxon>Burkholderiaceae</taxon>
        <taxon>Paraburkholderia</taxon>
    </lineage>
</organism>
<sequence length="253" mass="26282">MGRLNGKSALITGGASGIGRAIAQLFAEEGARVVITDINTAALTAAVDELAQYGTVSGCTGDVRSMADAGYMVGHAVDEHGGLDILVCNAGITSVMPIEKLSEDEWDAVLTTNVKGMFTMVKHAVPKMIERGGGKIITLGSEMGIVAVPESPAYNASKGAVMMFTKSIALDLIRHNIRVNALCPGITRTPLLQAEVDNSLDPAKTAAAQASWAPIMRVADAREIAYGALFLASDESSFAVGTNLVLDGGFTAR</sequence>
<reference evidence="3 4" key="1">
    <citation type="submission" date="2016-10" db="EMBL/GenBank/DDBJ databases">
        <authorList>
            <person name="de Groot N.N."/>
        </authorList>
    </citation>
    <scope>NUCLEOTIDE SEQUENCE [LARGE SCALE GENOMIC DNA]</scope>
    <source>
        <strain evidence="3 4">LMG 27731</strain>
    </source>
</reference>
<evidence type="ECO:0000256" key="2">
    <source>
        <dbReference type="ARBA" id="ARBA00023002"/>
    </source>
</evidence>
<dbReference type="EMBL" id="FPBH01000008">
    <property type="protein sequence ID" value="SFU05995.1"/>
    <property type="molecule type" value="Genomic_DNA"/>
</dbReference>
<dbReference type="CDD" id="cd05233">
    <property type="entry name" value="SDR_c"/>
    <property type="match status" value="1"/>
</dbReference>
<dbReference type="PRINTS" id="PR00080">
    <property type="entry name" value="SDRFAMILY"/>
</dbReference>
<dbReference type="Proteomes" id="UP000198844">
    <property type="component" value="Unassembled WGS sequence"/>
</dbReference>
<dbReference type="NCBIfam" id="NF005559">
    <property type="entry name" value="PRK07231.1"/>
    <property type="match status" value="1"/>
</dbReference>
<dbReference type="FunFam" id="3.40.50.720:FF:000084">
    <property type="entry name" value="Short-chain dehydrogenase reductase"/>
    <property type="match status" value="1"/>
</dbReference>
<evidence type="ECO:0000313" key="3">
    <source>
        <dbReference type="EMBL" id="SFU05995.1"/>
    </source>
</evidence>
<proteinExistence type="inferred from homology"/>
<dbReference type="PANTHER" id="PTHR43477">
    <property type="entry name" value="DIHYDROANTICAPSIN 7-DEHYDROGENASE"/>
    <property type="match status" value="1"/>
</dbReference>
<dbReference type="GO" id="GO:0016491">
    <property type="term" value="F:oxidoreductase activity"/>
    <property type="evidence" value="ECO:0007669"/>
    <property type="project" value="UniProtKB-KW"/>
</dbReference>
<comment type="similarity">
    <text evidence="1">Belongs to the short-chain dehydrogenases/reductases (SDR) family.</text>
</comment>
<dbReference type="PROSITE" id="PS00061">
    <property type="entry name" value="ADH_SHORT"/>
    <property type="match status" value="1"/>
</dbReference>
<dbReference type="InterPro" id="IPR020904">
    <property type="entry name" value="Sc_DH/Rdtase_CS"/>
</dbReference>